<dbReference type="GO" id="GO:0008170">
    <property type="term" value="F:N-methyltransferase activity"/>
    <property type="evidence" value="ECO:0007669"/>
    <property type="project" value="UniProtKB-ARBA"/>
</dbReference>
<evidence type="ECO:0000256" key="3">
    <source>
        <dbReference type="ARBA" id="ARBA00022603"/>
    </source>
</evidence>
<dbReference type="GO" id="GO:0006364">
    <property type="term" value="P:rRNA processing"/>
    <property type="evidence" value="ECO:0007669"/>
    <property type="project" value="UniProtKB-KW"/>
</dbReference>
<evidence type="ECO:0000256" key="1">
    <source>
        <dbReference type="ARBA" id="ARBA00022490"/>
    </source>
</evidence>
<dbReference type="InterPro" id="IPR046977">
    <property type="entry name" value="RsmC/RlmG"/>
</dbReference>
<dbReference type="PANTHER" id="PTHR47816:SF4">
    <property type="entry name" value="RIBOSOMAL RNA SMALL SUBUNIT METHYLTRANSFERASE C"/>
    <property type="match status" value="1"/>
</dbReference>
<dbReference type="CDD" id="cd02440">
    <property type="entry name" value="AdoMet_MTases"/>
    <property type="match status" value="1"/>
</dbReference>
<feature type="domain" description="Methyltransferase small" evidence="6">
    <location>
        <begin position="175"/>
        <end position="338"/>
    </location>
</feature>
<keyword evidence="3 7" id="KW-0489">Methyltransferase</keyword>
<proteinExistence type="predicted"/>
<evidence type="ECO:0000256" key="4">
    <source>
        <dbReference type="ARBA" id="ARBA00022679"/>
    </source>
</evidence>
<sequence>MKHLLDLFPVAAGRVTPPVLIALGSPWPVTQLVGALGGVETVCFQMDVYVAARLREKLAQEGLTAEVVTGPDLWDLPARFRTVLFPAAAHADRELKLDMVEQGFHVLEEGGMFISLSEYEKDTLFAKWHKKVFGKCGESPKSKNGMAFWSAKQGDQPRRRHEITFHAKINDGASMSFASWPGTFGYGRMDSGSRAMLEVVQLQPGAHILDLGCGNGTVGCLASPGAGPEGHVTFIDSNARATALSELNAKANCVSNYKVITSATLQGLEPVGYDAVLANPPYYANSEVARMFISSSRDLLKTGGKFYLVSKMPVQTIPEVVETYGDVEAIENRGYTVLIAQG</sequence>
<dbReference type="InterPro" id="IPR002052">
    <property type="entry name" value="DNA_methylase_N6_adenine_CS"/>
</dbReference>
<evidence type="ECO:0000313" key="7">
    <source>
        <dbReference type="EMBL" id="OWK36658.1"/>
    </source>
</evidence>
<dbReference type="Pfam" id="PF05175">
    <property type="entry name" value="MTS"/>
    <property type="match status" value="1"/>
</dbReference>
<evidence type="ECO:0000259" key="6">
    <source>
        <dbReference type="Pfam" id="PF05175"/>
    </source>
</evidence>
<keyword evidence="8" id="KW-1185">Reference proteome</keyword>
<gene>
    <name evidence="7" type="ORF">FRUB_09221</name>
</gene>
<dbReference type="EMBL" id="NIDE01000017">
    <property type="protein sequence ID" value="OWK36658.1"/>
    <property type="molecule type" value="Genomic_DNA"/>
</dbReference>
<keyword evidence="4 7" id="KW-0808">Transferase</keyword>
<keyword evidence="5" id="KW-0949">S-adenosyl-L-methionine</keyword>
<evidence type="ECO:0000256" key="5">
    <source>
        <dbReference type="ARBA" id="ARBA00022691"/>
    </source>
</evidence>
<protein>
    <submittedName>
        <fullName evidence="7">Ribosomal RNA small subunit methyltransferase C</fullName>
    </submittedName>
</protein>
<dbReference type="GO" id="GO:0032259">
    <property type="term" value="P:methylation"/>
    <property type="evidence" value="ECO:0007669"/>
    <property type="project" value="UniProtKB-KW"/>
</dbReference>
<dbReference type="GO" id="GO:0003676">
    <property type="term" value="F:nucleic acid binding"/>
    <property type="evidence" value="ECO:0007669"/>
    <property type="project" value="InterPro"/>
</dbReference>
<evidence type="ECO:0000256" key="2">
    <source>
        <dbReference type="ARBA" id="ARBA00022552"/>
    </source>
</evidence>
<keyword evidence="2" id="KW-0698">rRNA processing</keyword>
<dbReference type="AlphaFoldDB" id="A0A225DDR4"/>
<organism evidence="7 8">
    <name type="scientific">Fimbriiglobus ruber</name>
    <dbReference type="NCBI Taxonomy" id="1908690"/>
    <lineage>
        <taxon>Bacteria</taxon>
        <taxon>Pseudomonadati</taxon>
        <taxon>Planctomycetota</taxon>
        <taxon>Planctomycetia</taxon>
        <taxon>Gemmatales</taxon>
        <taxon>Gemmataceae</taxon>
        <taxon>Fimbriiglobus</taxon>
    </lineage>
</organism>
<dbReference type="PANTHER" id="PTHR47816">
    <property type="entry name" value="RIBOSOMAL RNA SMALL SUBUNIT METHYLTRANSFERASE C"/>
    <property type="match status" value="1"/>
</dbReference>
<accession>A0A225DDR4</accession>
<reference evidence="8" key="1">
    <citation type="submission" date="2017-06" db="EMBL/GenBank/DDBJ databases">
        <title>Genome analysis of Fimbriiglobus ruber SP5, the first member of the order Planctomycetales with confirmed chitinolytic capability.</title>
        <authorList>
            <person name="Ravin N.V."/>
            <person name="Rakitin A.L."/>
            <person name="Ivanova A.A."/>
            <person name="Beletsky A.V."/>
            <person name="Kulichevskaya I.S."/>
            <person name="Mardanov A.V."/>
            <person name="Dedysh S.N."/>
        </authorList>
    </citation>
    <scope>NUCLEOTIDE SEQUENCE [LARGE SCALE GENOMIC DNA]</scope>
    <source>
        <strain evidence="8">SP5</strain>
    </source>
</reference>
<comment type="caution">
    <text evidence="7">The sequence shown here is derived from an EMBL/GenBank/DDBJ whole genome shotgun (WGS) entry which is preliminary data.</text>
</comment>
<dbReference type="Gene3D" id="3.40.50.150">
    <property type="entry name" value="Vaccinia Virus protein VP39"/>
    <property type="match status" value="1"/>
</dbReference>
<keyword evidence="1" id="KW-0963">Cytoplasm</keyword>
<evidence type="ECO:0000313" key="8">
    <source>
        <dbReference type="Proteomes" id="UP000214646"/>
    </source>
</evidence>
<dbReference type="PROSITE" id="PS00092">
    <property type="entry name" value="N6_MTASE"/>
    <property type="match status" value="1"/>
</dbReference>
<dbReference type="Proteomes" id="UP000214646">
    <property type="component" value="Unassembled WGS sequence"/>
</dbReference>
<dbReference type="SUPFAM" id="SSF53335">
    <property type="entry name" value="S-adenosyl-L-methionine-dependent methyltransferases"/>
    <property type="match status" value="1"/>
</dbReference>
<dbReference type="OrthoDB" id="9764961at2"/>
<name>A0A225DDR4_9BACT</name>
<dbReference type="GO" id="GO:0008757">
    <property type="term" value="F:S-adenosylmethionine-dependent methyltransferase activity"/>
    <property type="evidence" value="ECO:0007669"/>
    <property type="project" value="InterPro"/>
</dbReference>
<dbReference type="InterPro" id="IPR029063">
    <property type="entry name" value="SAM-dependent_MTases_sf"/>
</dbReference>
<dbReference type="RefSeq" id="WP_088259637.1">
    <property type="nucleotide sequence ID" value="NZ_NIDE01000017.1"/>
</dbReference>
<dbReference type="InterPro" id="IPR007848">
    <property type="entry name" value="Small_mtfrase_dom"/>
</dbReference>